<dbReference type="AlphaFoldDB" id="A0A291QM33"/>
<dbReference type="EMBL" id="CP022685">
    <property type="protein sequence ID" value="ATL32759.1"/>
    <property type="molecule type" value="Genomic_DNA"/>
</dbReference>
<dbReference type="RefSeq" id="WP_098246647.1">
    <property type="nucleotide sequence ID" value="NZ_CP022685.1"/>
</dbReference>
<name>A0A291QM33_9ACTN</name>
<dbReference type="Proteomes" id="UP000221011">
    <property type="component" value="Chromosome"/>
</dbReference>
<accession>A0A291QM33</accession>
<reference evidence="1 2" key="1">
    <citation type="submission" date="2017-08" db="EMBL/GenBank/DDBJ databases">
        <title>Complete Genome Sequence of Streptomyces formicae KY5, the formicamycin producer.</title>
        <authorList>
            <person name="Holmes N.A."/>
            <person name="Devine R."/>
            <person name="Qin Z."/>
            <person name="Seipke R.F."/>
            <person name="Wilkinson B."/>
            <person name="Hutchings M.I."/>
        </authorList>
    </citation>
    <scope>NUCLEOTIDE SEQUENCE [LARGE SCALE GENOMIC DNA]</scope>
    <source>
        <strain evidence="1 2">KY5</strain>
    </source>
</reference>
<sequence length="66" mass="7824">MGEVSFVSREVHVAGVRIAAVRDGREIRHIYVYRLDNDGRDDQHRRLESYGLRKWGHEFRLDLEDA</sequence>
<gene>
    <name evidence="1" type="ORF">KY5_7741c</name>
</gene>
<dbReference type="KEGG" id="sfk:KY5_7741c"/>
<protein>
    <submittedName>
        <fullName evidence="1">Uncharacterized protein</fullName>
    </submittedName>
</protein>
<proteinExistence type="predicted"/>
<evidence type="ECO:0000313" key="2">
    <source>
        <dbReference type="Proteomes" id="UP000221011"/>
    </source>
</evidence>
<evidence type="ECO:0000313" key="1">
    <source>
        <dbReference type="EMBL" id="ATL32759.1"/>
    </source>
</evidence>
<organism evidence="1 2">
    <name type="scientific">Streptomyces formicae</name>
    <dbReference type="NCBI Taxonomy" id="1616117"/>
    <lineage>
        <taxon>Bacteria</taxon>
        <taxon>Bacillati</taxon>
        <taxon>Actinomycetota</taxon>
        <taxon>Actinomycetes</taxon>
        <taxon>Kitasatosporales</taxon>
        <taxon>Streptomycetaceae</taxon>
        <taxon>Streptomyces</taxon>
    </lineage>
</organism>
<keyword evidence="2" id="KW-1185">Reference proteome</keyword>